<dbReference type="Proteomes" id="UP001141422">
    <property type="component" value="Unassembled WGS sequence"/>
</dbReference>
<accession>A0ABT4IFW7</accession>
<evidence type="ECO:0000313" key="1">
    <source>
        <dbReference type="EMBL" id="MCZ0860627.1"/>
    </source>
</evidence>
<reference evidence="1" key="1">
    <citation type="submission" date="2022-12" db="EMBL/GenBank/DDBJ databases">
        <title>Isolation and characterisation of novel Methanocorpusculum spp. from native Australian herbivores indicates the genus is ancestrally host-associated.</title>
        <authorList>
            <person name="Volmer J.G."/>
            <person name="Soo R.M."/>
            <person name="Evans P.N."/>
            <person name="Hoedt E.C."/>
            <person name="Astorga Alsina A.L."/>
            <person name="Woodcroft B.J."/>
            <person name="Tyson G.W."/>
            <person name="Hugenholtz P."/>
            <person name="Morrison M."/>
        </authorList>
    </citation>
    <scope>NUCLEOTIDE SEQUENCE</scope>
    <source>
        <strain evidence="1">MG</strain>
    </source>
</reference>
<organism evidence="1 2">
    <name type="scientific">Methanocorpusculum petauri</name>
    <dbReference type="NCBI Taxonomy" id="3002863"/>
    <lineage>
        <taxon>Archaea</taxon>
        <taxon>Methanobacteriati</taxon>
        <taxon>Methanobacteriota</taxon>
        <taxon>Stenosarchaea group</taxon>
        <taxon>Methanomicrobia</taxon>
        <taxon>Methanomicrobiales</taxon>
        <taxon>Methanocorpusculaceae</taxon>
        <taxon>Methanocorpusculum</taxon>
    </lineage>
</organism>
<sequence>MKNTHRNLWFVSALAVLLLLGAAVIPVTADSPASAETLFSIPGKTTLVSLSDNADVAAYSTTPDYGPLNIPSALLPQTNVRSATPAYQLASFDNVIPVRSNTVSLPITLYGQSYTIPLTRMTFESIDDGIDTYQGTVPGIADSLVIVTVADDNLFYGSITLPNDNIEIYPVQNYNYTQITPAPLHIIYSENSIPEPAESVMISSGRSSPITEEQLLAAAASSKNAKALAVVGFLVGTDEEFYYQEANWIGRVQQLLGTISYAYEDSPVGVALGVCAYDSSMMSVFSNDPRQVTDPLALAEEVYWDYFLEQKNADLALYVSGVDANGVLIAEGTTFPKRWAWAQMVDDDDATHVTGTLHAQRYAAINALGYTFGADPAYAYVDSSVATVMYNYYTSSSYNQLTFSTSVSGRYGDANHDNAARISANKVAVANHV</sequence>
<evidence type="ECO:0000313" key="2">
    <source>
        <dbReference type="Proteomes" id="UP001141422"/>
    </source>
</evidence>
<comment type="caution">
    <text evidence="1">The sequence shown here is derived from an EMBL/GenBank/DDBJ whole genome shotgun (WGS) entry which is preliminary data.</text>
</comment>
<proteinExistence type="predicted"/>
<keyword evidence="2" id="KW-1185">Reference proteome</keyword>
<protein>
    <submittedName>
        <fullName evidence="1">Uncharacterized protein</fullName>
    </submittedName>
</protein>
<dbReference type="EMBL" id="JAPTGB010000009">
    <property type="protein sequence ID" value="MCZ0860627.1"/>
    <property type="molecule type" value="Genomic_DNA"/>
</dbReference>
<gene>
    <name evidence="1" type="ORF">O0S10_05195</name>
</gene>
<name>A0ABT4IFW7_9EURY</name>
<dbReference type="RefSeq" id="WP_268924841.1">
    <property type="nucleotide sequence ID" value="NZ_JAPTGB010000009.1"/>
</dbReference>